<keyword evidence="2" id="KW-0614">Plasmid</keyword>
<sequence length="158" mass="17389">MTIQDDPDKKLPFWMKRVDVAVDGKTGSEQRRVIKWHLITVPVLAFVVLSVSFRLVSNQWDKQRRVDTLSTGCLATIDKAMPAFNAQYPHIKAKATEVSVNLAEQQGGAYIGSCAVSMEFRIGDRTLGKEIWGVSDTGGVLAITSSSFMGDQVDLRGN</sequence>
<evidence type="ECO:0000313" key="3">
    <source>
        <dbReference type="EMBL" id="WFN23632.1"/>
    </source>
</evidence>
<dbReference type="RefSeq" id="WP_046543715.1">
    <property type="nucleotide sequence ID" value="NZ_AP018360.1"/>
</dbReference>
<evidence type="ECO:0000256" key="1">
    <source>
        <dbReference type="SAM" id="Phobius"/>
    </source>
</evidence>
<dbReference type="EMBL" id="CP090643">
    <property type="protein sequence ID" value="WFN23632.1"/>
    <property type="molecule type" value="Genomic_DNA"/>
</dbReference>
<dbReference type="EMBL" id="AP018360">
    <property type="protein sequence ID" value="BBA45369.1"/>
    <property type="molecule type" value="Genomic_DNA"/>
</dbReference>
<feature type="transmembrane region" description="Helical" evidence="1">
    <location>
        <begin position="36"/>
        <end position="56"/>
    </location>
</feature>
<dbReference type="Proteomes" id="UP001220209">
    <property type="component" value="Plasmid unnamed1"/>
</dbReference>
<organism evidence="2">
    <name type="scientific">Burkholderia contaminans</name>
    <dbReference type="NCBI Taxonomy" id="488447"/>
    <lineage>
        <taxon>Bacteria</taxon>
        <taxon>Pseudomonadati</taxon>
        <taxon>Pseudomonadota</taxon>
        <taxon>Betaproteobacteria</taxon>
        <taxon>Burkholderiales</taxon>
        <taxon>Burkholderiaceae</taxon>
        <taxon>Burkholderia</taxon>
        <taxon>Burkholderia cepacia complex</taxon>
    </lineage>
</organism>
<geneLocation type="plasmid" evidence="3 4">
    <name>unnamed1</name>
</geneLocation>
<keyword evidence="1" id="KW-0812">Transmembrane</keyword>
<dbReference type="AlphaFoldDB" id="A0A250LNI5"/>
<keyword evidence="1" id="KW-1133">Transmembrane helix</keyword>
<gene>
    <name evidence="2" type="ORF">BCCH1_78800</name>
    <name evidence="3" type="ORF">LXE91_39540</name>
</gene>
<geneLocation type="plasmid" evidence="2">
    <name>pBC453</name>
</geneLocation>
<evidence type="ECO:0000313" key="2">
    <source>
        <dbReference type="EMBL" id="BBA45369.1"/>
    </source>
</evidence>
<protein>
    <submittedName>
        <fullName evidence="2">Uncharacterized protein</fullName>
    </submittedName>
</protein>
<reference evidence="3 4" key="3">
    <citation type="submission" date="2021-12" db="EMBL/GenBank/DDBJ databases">
        <title>Genomic and phenotypic characterization of three Burkholderia contaminans isolates recovered from different sources.</title>
        <authorList>
            <person name="Lopez De Volder A."/>
            <person name="Fan Y."/>
            <person name="Nunvar J."/>
            <person name="Herrera T."/>
            <person name="Timp W."/>
            <person name="Degrossi J."/>
        </authorList>
    </citation>
    <scope>NUCLEOTIDE SEQUENCE [LARGE SCALE GENOMIC DNA]</scope>
    <source>
        <strain evidence="3 4">LMG 23361</strain>
        <plasmid evidence="3 4">unnamed1</plasmid>
    </source>
</reference>
<reference evidence="2" key="1">
    <citation type="journal article" date="2016" name="Biosci. Biotechnol. Biochem.">
        <title>Bioconversion of AHX to AOH by resting cells of Burkholderia contaminans CH-1.</title>
        <authorList>
            <person name="Choi J.H."/>
            <person name="Kikuchi A."/>
            <person name="Pumkaeo P."/>
            <person name="Hirai H."/>
            <person name="Tokuyama S."/>
            <person name="Kawagishi H."/>
        </authorList>
    </citation>
    <scope>NUCLEOTIDE SEQUENCE</scope>
    <source>
        <strain evidence="2">CH-1</strain>
        <plasmid evidence="2">pBC453</plasmid>
    </source>
</reference>
<evidence type="ECO:0000313" key="4">
    <source>
        <dbReference type="Proteomes" id="UP001220209"/>
    </source>
</evidence>
<accession>A0A250LNI5</accession>
<proteinExistence type="predicted"/>
<reference evidence="2" key="2">
    <citation type="journal article" date="2017" name="Genome Announc.">
        <title>High-Quality Draft Genome Sequence of Burkholderia contaminans CH-1, a Gram-Negative Bacterium That Metabolizes 2-Azahypoxanthine, a Plant Growth-Regulating Compound.</title>
        <authorList>
            <person name="Choi J.-H."/>
            <person name="Sugiura H."/>
            <person name="Moriuchi R."/>
            <person name="Kawagishi H."/>
            <person name="Dohra H."/>
        </authorList>
    </citation>
    <scope>NUCLEOTIDE SEQUENCE</scope>
    <source>
        <strain evidence="2">CH-1</strain>
        <plasmid evidence="2">pBC453</plasmid>
    </source>
</reference>
<name>A0A250LNI5_9BURK</name>
<keyword evidence="1" id="KW-0472">Membrane</keyword>